<reference evidence="1" key="1">
    <citation type="submission" date="2021-05" db="EMBL/GenBank/DDBJ databases">
        <authorList>
            <person name="Scholz U."/>
            <person name="Mascher M."/>
            <person name="Fiebig A."/>
        </authorList>
    </citation>
    <scope>NUCLEOTIDE SEQUENCE [LARGE SCALE GENOMIC DNA]</scope>
</reference>
<dbReference type="EnsemblPlants" id="AVESA.00010b.r2.4CG1315220.1">
    <property type="protein sequence ID" value="AVESA.00010b.r2.4CG1315220.1.CDS"/>
    <property type="gene ID" value="AVESA.00010b.r2.4CG1315220"/>
</dbReference>
<reference evidence="1" key="2">
    <citation type="submission" date="2025-09" db="UniProtKB">
        <authorList>
            <consortium name="EnsemblPlants"/>
        </authorList>
    </citation>
    <scope>IDENTIFICATION</scope>
</reference>
<protein>
    <submittedName>
        <fullName evidence="1">Uncharacterized protein</fullName>
    </submittedName>
</protein>
<keyword evidence="2" id="KW-1185">Reference proteome</keyword>
<sequence>MKKGGAGESTEDGGGVIKTRSAPPSIEIVEHRGVGSLGSGGGGSISFSEPWREMTPGSGSGHGSSDRRSSRDPPEKRLTLFALRLAVLEKAASGLGKLDFAWATVVLLGGFASDLKITDFWCITVILVGEGARVFSRSHELEWQHHATLTSTAGNALRSSSRFIRHVAQAIVKPRTTAASLARVRAMQFQRQIVDLMKQRTWHAPDVPLLPYTGWVFVSKKISRLLNWLQVLSAFACVAFSVMRLWKQDFNEKGKEPISNMRPAILLFYTLALVEAFLFLLEKVYWWWKMSVQKMLDQVSAECELGPYGLVSLKRFFYDAYSQCIEGSIFDGIKMDLVTFAEELILSDFLDEQLIGVRILQQLATSKGSARDTLRKLGTNPRSIERVVEMLNWKRPGEEEVRQCAAEVVSKLAGKRQNALRVSGIPGAIESIMSLLYTGRGAPTSSAITTKGAAEHDRIYDYLQFNLLGLRILKKLARDHDNCGKIGNARGLLAKIVEFSHASPALLLNPTAADSQVRAVKRALQVIKMLVYTTGGTGKVLRRDVAENVFTVSNLRANETIAGTGGVVKLLLSIFFNGQELELGREAGEALAMLALESEASCSAILKTRSDVIDPLVSALESHDARCLNAMRLLRNLCAYSGEEHRTRLSAVTKAMPAVLGATITGRDKILEVSVGLTTQICNFMDGEQFAAELRGAGMDERAYVQRLVGILRQYKYPVVNVPRMRRFVVQQVVWLMTSPGCRRFTELLRDRELGMERLLEAIADTTSEVECYHVFSGSVPISRHRESFSAIVETAQHLLAAGSRGGSEGSFG</sequence>
<dbReference type="Proteomes" id="UP001732700">
    <property type="component" value="Chromosome 4C"/>
</dbReference>
<evidence type="ECO:0000313" key="1">
    <source>
        <dbReference type="EnsemblPlants" id="AVESA.00010b.r2.4CG1315220.1.CDS"/>
    </source>
</evidence>
<evidence type="ECO:0000313" key="2">
    <source>
        <dbReference type="Proteomes" id="UP001732700"/>
    </source>
</evidence>
<organism evidence="1 2">
    <name type="scientific">Avena sativa</name>
    <name type="common">Oat</name>
    <dbReference type="NCBI Taxonomy" id="4498"/>
    <lineage>
        <taxon>Eukaryota</taxon>
        <taxon>Viridiplantae</taxon>
        <taxon>Streptophyta</taxon>
        <taxon>Embryophyta</taxon>
        <taxon>Tracheophyta</taxon>
        <taxon>Spermatophyta</taxon>
        <taxon>Magnoliopsida</taxon>
        <taxon>Liliopsida</taxon>
        <taxon>Poales</taxon>
        <taxon>Poaceae</taxon>
        <taxon>BOP clade</taxon>
        <taxon>Pooideae</taxon>
        <taxon>Poodae</taxon>
        <taxon>Poeae</taxon>
        <taxon>Poeae Chloroplast Group 1 (Aveneae type)</taxon>
        <taxon>Aveninae</taxon>
        <taxon>Avena</taxon>
    </lineage>
</organism>
<accession>A0ACD5WVM4</accession>
<name>A0ACD5WVM4_AVESA</name>
<proteinExistence type="predicted"/>